<dbReference type="AlphaFoldDB" id="A0A1T5GIY4"/>
<feature type="chain" id="PRO_5012956386" evidence="1">
    <location>
        <begin position="19"/>
        <end position="287"/>
    </location>
</feature>
<dbReference type="Pfam" id="PF09697">
    <property type="entry name" value="Porph_ging"/>
    <property type="match status" value="1"/>
</dbReference>
<dbReference type="STRING" id="619805.SAMN05660477_02896"/>
<proteinExistence type="predicted"/>
<keyword evidence="1" id="KW-0732">Signal</keyword>
<gene>
    <name evidence="2" type="ORF">SAMN05660477_02896</name>
</gene>
<sequence length="287" mass="33713">MKKLSFLFLLFVQFFINAQSQRFLYEYKIATDSTNRDSVIVEMMRLDVLPKGSKYYSQNVYMRDSIMDSRLKKHEFVKNANGDMMISNEGTPNGVIEHKVYKTYPDFKINFINKIWPDFYNQTDDRKMTWKILSDKQKIGKWDCQKAETYFAGRKWTAWFTSSIPLQDGPYKFRGLPGLIVKAINLNETISFELKGVQNIIKQDLDDDFEKQINATPVTYKQYVKLYKNYLKDPIAGVRKAYTDKVLQMYDESGNLIPQAKALKDYEARAREQLKKNNNALEPDLLK</sequence>
<accession>A0A1T5GIY4</accession>
<organism evidence="2 3">
    <name type="scientific">Soonwooa buanensis</name>
    <dbReference type="NCBI Taxonomy" id="619805"/>
    <lineage>
        <taxon>Bacteria</taxon>
        <taxon>Pseudomonadati</taxon>
        <taxon>Bacteroidota</taxon>
        <taxon>Flavobacteriia</taxon>
        <taxon>Flavobacteriales</taxon>
        <taxon>Weeksellaceae</taxon>
        <taxon>Chryseobacterium group</taxon>
        <taxon>Soonwooa</taxon>
    </lineage>
</organism>
<protein>
    <submittedName>
        <fullName evidence="2">GLPGLI family protein</fullName>
    </submittedName>
</protein>
<dbReference type="InterPro" id="IPR005901">
    <property type="entry name" value="GLPGLI"/>
</dbReference>
<feature type="signal peptide" evidence="1">
    <location>
        <begin position="1"/>
        <end position="18"/>
    </location>
</feature>
<keyword evidence="3" id="KW-1185">Reference proteome</keyword>
<dbReference type="EMBL" id="FUYZ01000012">
    <property type="protein sequence ID" value="SKC08297.1"/>
    <property type="molecule type" value="Genomic_DNA"/>
</dbReference>
<reference evidence="2 3" key="1">
    <citation type="submission" date="2017-02" db="EMBL/GenBank/DDBJ databases">
        <authorList>
            <person name="Peterson S.W."/>
        </authorList>
    </citation>
    <scope>NUCLEOTIDE SEQUENCE [LARGE SCALE GENOMIC DNA]</scope>
    <source>
        <strain evidence="2 3">DSM 22323</strain>
    </source>
</reference>
<evidence type="ECO:0000313" key="2">
    <source>
        <dbReference type="EMBL" id="SKC08297.1"/>
    </source>
</evidence>
<name>A0A1T5GIY4_9FLAO</name>
<evidence type="ECO:0000313" key="3">
    <source>
        <dbReference type="Proteomes" id="UP000191112"/>
    </source>
</evidence>
<evidence type="ECO:0000256" key="1">
    <source>
        <dbReference type="SAM" id="SignalP"/>
    </source>
</evidence>
<dbReference type="OrthoDB" id="1440774at2"/>
<dbReference type="RefSeq" id="WP_079668113.1">
    <property type="nucleotide sequence ID" value="NZ_FUYZ01000012.1"/>
</dbReference>
<dbReference type="Proteomes" id="UP000191112">
    <property type="component" value="Unassembled WGS sequence"/>
</dbReference>
<dbReference type="NCBIfam" id="TIGR01200">
    <property type="entry name" value="GLPGLI"/>
    <property type="match status" value="1"/>
</dbReference>